<dbReference type="GO" id="GO:0016491">
    <property type="term" value="F:oxidoreductase activity"/>
    <property type="evidence" value="ECO:0007669"/>
    <property type="project" value="InterPro"/>
</dbReference>
<dbReference type="InterPro" id="IPR008274">
    <property type="entry name" value="AldOxase/xan_DH_MoCoBD1"/>
</dbReference>
<feature type="domain" description="Aldehyde oxidase/xanthine dehydrogenase second molybdopterin binding" evidence="2">
    <location>
        <begin position="815"/>
        <end position="910"/>
    </location>
</feature>
<dbReference type="AlphaFoldDB" id="A0A1H3TPG5"/>
<dbReference type="EMBL" id="FNPE01000030">
    <property type="protein sequence ID" value="SDZ51219.1"/>
    <property type="molecule type" value="Genomic_DNA"/>
</dbReference>
<dbReference type="RefSeq" id="WP_074923635.1">
    <property type="nucleotide sequence ID" value="NZ_CP141274.1"/>
</dbReference>
<dbReference type="NCBIfam" id="TIGR01409">
    <property type="entry name" value="TAT_signal_seq"/>
    <property type="match status" value="1"/>
</dbReference>
<reference evidence="3 4" key="1">
    <citation type="submission" date="2016-10" db="EMBL/GenBank/DDBJ databases">
        <authorList>
            <person name="de Groot N.N."/>
        </authorList>
    </citation>
    <scope>NUCLEOTIDE SEQUENCE [LARGE SCALE GENOMIC DNA]</scope>
    <source>
        <strain evidence="3 4">LMG 24775</strain>
    </source>
</reference>
<dbReference type="PANTHER" id="PTHR11908:SF123">
    <property type="entry name" value="ALDEHYDE OXIDOREDUCTASE MOLYBDENUM-BINDING SUBUNIT PAOC"/>
    <property type="match status" value="1"/>
</dbReference>
<protein>
    <submittedName>
        <fullName evidence="3">Tat (Twin-arginine translocation) pathway signal sequence</fullName>
    </submittedName>
</protein>
<feature type="domain" description="Aldehyde oxidase/xanthine dehydrogenase first molybdopterin binding" evidence="1">
    <location>
        <begin position="274"/>
        <end position="493"/>
    </location>
</feature>
<accession>A0A1H3TPG5</accession>
<dbReference type="GeneID" id="94692993"/>
<evidence type="ECO:0000313" key="4">
    <source>
        <dbReference type="Proteomes" id="UP000183417"/>
    </source>
</evidence>
<dbReference type="InterPro" id="IPR037165">
    <property type="entry name" value="AldOxase/xan_DH_Mopterin-bd_sf"/>
</dbReference>
<dbReference type="Gene3D" id="3.90.1170.50">
    <property type="entry name" value="Aldehyde oxidase/xanthine dehydrogenase, a/b hammerhead"/>
    <property type="match status" value="1"/>
</dbReference>
<dbReference type="InterPro" id="IPR006311">
    <property type="entry name" value="TAT_signal"/>
</dbReference>
<sequence length="973" mass="105683">MRPEQHSGAGSQAGTAPLSRRGFLQAASIAGVSVWVAPLASQAYAALFEDRVLGSVAREPATQLPRMRLDGRSKVMGAKVFARDIRARDMPHWPQQQSHAFIVRTTLADRLFDGMDLSSLDGELTPDRVVTADDLARDGLAFPEFYGEDMLLHAGKTPAYLGQAVAILIYHDFARFRFAKERLQATAGVIRYGRITGALDRPPWGVFRYVRQGGATAFDDDVFSSLRDAPLFPAERKPLVWPQISKADAVTARGLRAAEQIAQELATPPADWLVLQRHYATQSVDTAALEPDNANCWYDAATQSLHMVLATQSPHEVAEWAAQMVQASRFPLKKLFVHPCYTVGYGSKDHAPMPYYGLVCALYADGKPVRLANDRFEQFQSSLKRHAFEIDYTMAIDRKTGLFQSLVANMTANGGGRANFSPSVAMVGGTAAQSIYYFPKNDITAVALASRALDAGSARGYGTLQSMAATEMMVDEIAELLQIDPIELRLRNVLTSGAKNTQGAIAAGALRADEVLERARRHPLWTERAKRKTAYEASHPGQRYGVGFACVQKDFGTGGEAAFARIEISPQGRVLLHHSGTEIGTGMGTSQAQLCVQWFGKPADELQTACLDWPELPLKAEGDNYTMPQADQDRFATRPLWTPVYASPASASNSAYYYSHATSETARVVFEHGLWPAAVAIWSQGTGGGQKAPYVVRREDARWVNGMLTANGMQPLSLQALAQKAHAMQLVTGAVGHTFNRWQWAEADFDILGTSARRPLDALAVRLGSAPDAGAVTPAPDTTDTPQAATPVEASVTARRSAAGYRMIARRNLFYPPMQRNNAGVTYYSANAALVELAVDTGTGAVELLAHHSIMECGRPIVPELVHGQLEGGIAMGIGHALYETMPLYEGGPGDGNWNFHRYHLPRGSEVAVWKQTAELLAPLSDTDPPKGIAEVVMIPIVAAIVNGLHHAIGKRFHDLPVTPQKIREALAP</sequence>
<dbReference type="PANTHER" id="PTHR11908">
    <property type="entry name" value="XANTHINE DEHYDROGENASE"/>
    <property type="match status" value="1"/>
</dbReference>
<dbReference type="InterPro" id="IPR046867">
    <property type="entry name" value="AldOxase/xan_DH_MoCoBD2"/>
</dbReference>
<evidence type="ECO:0000259" key="1">
    <source>
        <dbReference type="Pfam" id="PF02738"/>
    </source>
</evidence>
<dbReference type="InterPro" id="IPR019546">
    <property type="entry name" value="TAT_signal_bac_arc"/>
</dbReference>
<dbReference type="PROSITE" id="PS51318">
    <property type="entry name" value="TAT"/>
    <property type="match status" value="1"/>
</dbReference>
<dbReference type="SUPFAM" id="SSF54665">
    <property type="entry name" value="CO dehydrogenase molybdoprotein N-domain-like"/>
    <property type="match status" value="1"/>
</dbReference>
<dbReference type="Gene3D" id="3.30.365.10">
    <property type="entry name" value="Aldehyde oxidase/xanthine dehydrogenase, molybdopterin binding domain"/>
    <property type="match status" value="4"/>
</dbReference>
<dbReference type="Pfam" id="PF20256">
    <property type="entry name" value="MoCoBD_2"/>
    <property type="match status" value="2"/>
</dbReference>
<feature type="domain" description="Aldehyde oxidase/xanthine dehydrogenase second molybdopterin binding" evidence="2">
    <location>
        <begin position="519"/>
        <end position="606"/>
    </location>
</feature>
<evidence type="ECO:0000313" key="3">
    <source>
        <dbReference type="EMBL" id="SDZ51219.1"/>
    </source>
</evidence>
<dbReference type="InterPro" id="IPR036856">
    <property type="entry name" value="Ald_Oxase/Xan_DH_a/b_sf"/>
</dbReference>
<proteinExistence type="predicted"/>
<dbReference type="InterPro" id="IPR016208">
    <property type="entry name" value="Ald_Oxase/xanthine_DH-like"/>
</dbReference>
<dbReference type="Proteomes" id="UP000183417">
    <property type="component" value="Unassembled WGS sequence"/>
</dbReference>
<name>A0A1H3TPG5_9BURK</name>
<gene>
    <name evidence="3" type="ORF">SAMN05421547_13055</name>
</gene>
<evidence type="ECO:0000259" key="2">
    <source>
        <dbReference type="Pfam" id="PF20256"/>
    </source>
</evidence>
<dbReference type="Pfam" id="PF02738">
    <property type="entry name" value="MoCoBD_1"/>
    <property type="match status" value="1"/>
</dbReference>
<organism evidence="3 4">
    <name type="scientific">Delftia lacustris</name>
    <dbReference type="NCBI Taxonomy" id="558537"/>
    <lineage>
        <taxon>Bacteria</taxon>
        <taxon>Pseudomonadati</taxon>
        <taxon>Pseudomonadota</taxon>
        <taxon>Betaproteobacteria</taxon>
        <taxon>Burkholderiales</taxon>
        <taxon>Comamonadaceae</taxon>
        <taxon>Delftia</taxon>
    </lineage>
</organism>
<dbReference type="GO" id="GO:0005506">
    <property type="term" value="F:iron ion binding"/>
    <property type="evidence" value="ECO:0007669"/>
    <property type="project" value="InterPro"/>
</dbReference>
<dbReference type="SUPFAM" id="SSF56003">
    <property type="entry name" value="Molybdenum cofactor-binding domain"/>
    <property type="match status" value="1"/>
</dbReference>